<protein>
    <recommendedName>
        <fullName evidence="6">Rab family protein</fullName>
    </recommendedName>
</protein>
<feature type="signal peptide" evidence="3">
    <location>
        <begin position="1"/>
        <end position="26"/>
    </location>
</feature>
<dbReference type="PANTHER" id="PTHR46652">
    <property type="entry name" value="LEUCINE-RICH REPEAT AND IQ DOMAIN-CONTAINING PROTEIN 1-RELATED"/>
    <property type="match status" value="1"/>
</dbReference>
<evidence type="ECO:0000313" key="4">
    <source>
        <dbReference type="EMBL" id="KYF76837.1"/>
    </source>
</evidence>
<dbReference type="PROSITE" id="PS51450">
    <property type="entry name" value="LRR"/>
    <property type="match status" value="3"/>
</dbReference>
<evidence type="ECO:0008006" key="6">
    <source>
        <dbReference type="Google" id="ProtNLM"/>
    </source>
</evidence>
<sequence>MLTRMQGCFALATCLSLFGCGTTVDASPAPEGCDGTVEVPDPALAAGLRELLGLDADEPIRGAALAVPESLSLDNLGIENLSGLECATSVEQLFLEGNRIEDISILTRLPRLYNLHLDANRIVSLGALSGHQALMTLTARDNLVSSTSDLNDLPELQNLILSGNPLEALEGLDGLDALFHLSVERTLVAELSSLSKFPDLNNAYFTQTKVTSLATLPGHHSLTALHLERAEVEDARIVASLPFLEVLMLSDNRIASIAGIDPANVPRLNSLGLAGNPLTDTSPLANHPQLMMVQIGDIGPSGADLSWVTGLTNLMWIEASSDSITDLSPLVGVPRVHTLDLSNNLIEDASLLNDIELDRCARVSIAGNPGESSFGDVLDALCARNIVVTGYCLPAACDPCEHGAHCGE</sequence>
<evidence type="ECO:0000256" key="3">
    <source>
        <dbReference type="SAM" id="SignalP"/>
    </source>
</evidence>
<dbReference type="AlphaFoldDB" id="A0A150R9B9"/>
<dbReference type="PANTHER" id="PTHR46652:SF7">
    <property type="entry name" value="LEUCINE-RICH REPEAT AND IQ DOMAIN-CONTAINING PROTEIN 1"/>
    <property type="match status" value="1"/>
</dbReference>
<name>A0A150R9B9_SORCE</name>
<keyword evidence="2" id="KW-0677">Repeat</keyword>
<feature type="chain" id="PRO_5007567884" description="Rab family protein" evidence="3">
    <location>
        <begin position="27"/>
        <end position="408"/>
    </location>
</feature>
<reference evidence="4 5" key="1">
    <citation type="submission" date="2014-02" db="EMBL/GenBank/DDBJ databases">
        <title>The small core and large imbalanced accessory genome model reveals a collaborative survival strategy of Sorangium cellulosum strains in nature.</title>
        <authorList>
            <person name="Han K."/>
            <person name="Peng R."/>
            <person name="Blom J."/>
            <person name="Li Y.-Z."/>
        </authorList>
    </citation>
    <scope>NUCLEOTIDE SEQUENCE [LARGE SCALE GENOMIC DNA]</scope>
    <source>
        <strain evidence="4 5">So0149</strain>
    </source>
</reference>
<gene>
    <name evidence="4" type="ORF">BE18_39485</name>
</gene>
<accession>A0A150R9B9</accession>
<dbReference type="InterPro" id="IPR001611">
    <property type="entry name" value="Leu-rich_rpt"/>
</dbReference>
<dbReference type="EMBL" id="JEMC01003993">
    <property type="protein sequence ID" value="KYF76837.1"/>
    <property type="molecule type" value="Genomic_DNA"/>
</dbReference>
<dbReference type="SMART" id="SM00369">
    <property type="entry name" value="LRR_TYP"/>
    <property type="match status" value="3"/>
</dbReference>
<dbReference type="InterPro" id="IPR003591">
    <property type="entry name" value="Leu-rich_rpt_typical-subtyp"/>
</dbReference>
<dbReference type="PROSITE" id="PS51257">
    <property type="entry name" value="PROKAR_LIPOPROTEIN"/>
    <property type="match status" value="1"/>
</dbReference>
<evidence type="ECO:0000256" key="2">
    <source>
        <dbReference type="ARBA" id="ARBA00022737"/>
    </source>
</evidence>
<comment type="caution">
    <text evidence="4">The sequence shown here is derived from an EMBL/GenBank/DDBJ whole genome shotgun (WGS) entry which is preliminary data.</text>
</comment>
<keyword evidence="1" id="KW-0433">Leucine-rich repeat</keyword>
<dbReference type="InterPro" id="IPR032675">
    <property type="entry name" value="LRR_dom_sf"/>
</dbReference>
<keyword evidence="3" id="KW-0732">Signal</keyword>
<evidence type="ECO:0000313" key="5">
    <source>
        <dbReference type="Proteomes" id="UP000075515"/>
    </source>
</evidence>
<dbReference type="Proteomes" id="UP000075515">
    <property type="component" value="Unassembled WGS sequence"/>
</dbReference>
<dbReference type="SUPFAM" id="SSF52058">
    <property type="entry name" value="L domain-like"/>
    <property type="match status" value="1"/>
</dbReference>
<dbReference type="InterPro" id="IPR050836">
    <property type="entry name" value="SDS22/Internalin_LRR"/>
</dbReference>
<dbReference type="Gene3D" id="3.80.10.10">
    <property type="entry name" value="Ribonuclease Inhibitor"/>
    <property type="match status" value="1"/>
</dbReference>
<proteinExistence type="predicted"/>
<organism evidence="4 5">
    <name type="scientific">Sorangium cellulosum</name>
    <name type="common">Polyangium cellulosum</name>
    <dbReference type="NCBI Taxonomy" id="56"/>
    <lineage>
        <taxon>Bacteria</taxon>
        <taxon>Pseudomonadati</taxon>
        <taxon>Myxococcota</taxon>
        <taxon>Polyangia</taxon>
        <taxon>Polyangiales</taxon>
        <taxon>Polyangiaceae</taxon>
        <taxon>Sorangium</taxon>
    </lineage>
</organism>
<evidence type="ECO:0000256" key="1">
    <source>
        <dbReference type="ARBA" id="ARBA00022614"/>
    </source>
</evidence>